<organism evidence="1 2">
    <name type="scientific">Tilletia laevis</name>
    <dbReference type="NCBI Taxonomy" id="157183"/>
    <lineage>
        <taxon>Eukaryota</taxon>
        <taxon>Fungi</taxon>
        <taxon>Dikarya</taxon>
        <taxon>Basidiomycota</taxon>
        <taxon>Ustilaginomycotina</taxon>
        <taxon>Exobasidiomycetes</taxon>
        <taxon>Tilletiales</taxon>
        <taxon>Tilletiaceae</taxon>
        <taxon>Tilletia</taxon>
    </lineage>
</organism>
<proteinExistence type="predicted"/>
<evidence type="ECO:0000313" key="2">
    <source>
        <dbReference type="Proteomes" id="UP000836404"/>
    </source>
</evidence>
<reference evidence="1 2" key="1">
    <citation type="submission" date="2020-10" db="EMBL/GenBank/DDBJ databases">
        <authorList>
            <person name="Sedaghatjoo S."/>
        </authorList>
    </citation>
    <scope>NUCLEOTIDE SEQUENCE [LARGE SCALE GENOMIC DNA]</scope>
    <source>
        <strain evidence="1 2">LLFL</strain>
    </source>
</reference>
<dbReference type="EMBL" id="CAJHJF010006908">
    <property type="protein sequence ID" value="CAD6959869.1"/>
    <property type="molecule type" value="Genomic_DNA"/>
</dbReference>
<sequence>MGRNNRNGRFGLNLGLFLFASRTGRRTIEALGRMGLSASYLTIHRAVKALSRSARRQLIAKIKDPFSVLALGYDNINWLQRARNKGLTVTNTMRAAVHGVDLVEEGAFRGGLRSREDKPELPVAN</sequence>
<name>A0A9N8QLX6_9BASI</name>
<accession>A0A9N8QLX6</accession>
<dbReference type="Proteomes" id="UP000836404">
    <property type="component" value="Unassembled WGS sequence"/>
</dbReference>
<comment type="caution">
    <text evidence="1">The sequence shown here is derived from an EMBL/GenBank/DDBJ whole genome shotgun (WGS) entry which is preliminary data.</text>
</comment>
<gene>
    <name evidence="1" type="ORF">JKILLFL_G2003</name>
</gene>
<dbReference type="AlphaFoldDB" id="A0A9N8QLX6"/>
<protein>
    <submittedName>
        <fullName evidence="1">Uncharacterized protein</fullName>
    </submittedName>
</protein>
<keyword evidence="2" id="KW-1185">Reference proteome</keyword>
<evidence type="ECO:0000313" key="1">
    <source>
        <dbReference type="EMBL" id="CAD6959869.1"/>
    </source>
</evidence>